<name>A0A1H4BEQ6_ALKAM</name>
<dbReference type="PROSITE" id="PS51464">
    <property type="entry name" value="SIS"/>
    <property type="match status" value="2"/>
</dbReference>
<dbReference type="Proteomes" id="UP000198773">
    <property type="component" value="Unassembled WGS sequence"/>
</dbReference>
<evidence type="ECO:0000313" key="4">
    <source>
        <dbReference type="Proteomes" id="UP000198773"/>
    </source>
</evidence>
<dbReference type="EMBL" id="FNRM01000003">
    <property type="protein sequence ID" value="SEA46534.1"/>
    <property type="molecule type" value="Genomic_DNA"/>
</dbReference>
<dbReference type="RefSeq" id="WP_091341620.1">
    <property type="nucleotide sequence ID" value="NZ_FNRM01000003.1"/>
</dbReference>
<proteinExistence type="predicted"/>
<dbReference type="SUPFAM" id="SSF53697">
    <property type="entry name" value="SIS domain"/>
    <property type="match status" value="1"/>
</dbReference>
<evidence type="ECO:0000259" key="2">
    <source>
        <dbReference type="PROSITE" id="PS51464"/>
    </source>
</evidence>
<dbReference type="Pfam" id="PF01380">
    <property type="entry name" value="SIS"/>
    <property type="match status" value="2"/>
</dbReference>
<dbReference type="InterPro" id="IPR046348">
    <property type="entry name" value="SIS_dom_sf"/>
</dbReference>
<dbReference type="GO" id="GO:1901135">
    <property type="term" value="P:carbohydrate derivative metabolic process"/>
    <property type="evidence" value="ECO:0007669"/>
    <property type="project" value="InterPro"/>
</dbReference>
<dbReference type="Gene3D" id="3.40.50.10490">
    <property type="entry name" value="Glucose-6-phosphate isomerase like protein, domain 1"/>
    <property type="match status" value="2"/>
</dbReference>
<dbReference type="GO" id="GO:0009401">
    <property type="term" value="P:phosphoenolpyruvate-dependent sugar phosphotransferase system"/>
    <property type="evidence" value="ECO:0007669"/>
    <property type="project" value="TreeGrafter"/>
</dbReference>
<dbReference type="CDD" id="cd05008">
    <property type="entry name" value="SIS_GlmS_GlmD_1"/>
    <property type="match status" value="1"/>
</dbReference>
<sequence>MTTALKHDAGFTLGLSQAELRQAGALATAKEISQQPVLWRTLLDGFEQETAGLLPWLNTVLQQPGLRVILTGAGTSAYIGQALAAYLQQQLGSQVQVLTLPTTDLVSHPQLYLAGDQPVLLVSYGRSGNSPESVAAATIVRQLHPDSHHLVLSCNADGKLAKMAAEDTTTQLWLMPAEANDQSFAMTSSYSCMLFATMLLFGADKTQASRMIALSQHLLEHSVPRLKSLSAHSCERIVFLGSGPLQAVARELALKYLELTAGKIPSFYETALGFRHGPKSLVNQATQIVLLDALSPYSRRYDMDMQHELCQDQQALSVQLCSELLNTDLLPDDDSWLSFPYALCGQLLAFFKAIELGISPDNPCPAGLVNRVVQGVTIYPLLER</sequence>
<dbReference type="InterPro" id="IPR035466">
    <property type="entry name" value="GlmS/AgaS_SIS"/>
</dbReference>
<dbReference type="PANTHER" id="PTHR32502:SF3">
    <property type="entry name" value="D-GALACTOSAMINE-6-PHOSPHATE DEAMINASE AGAS-RELATED"/>
    <property type="match status" value="1"/>
</dbReference>
<feature type="domain" description="SIS" evidence="2">
    <location>
        <begin position="57"/>
        <end position="218"/>
    </location>
</feature>
<keyword evidence="3" id="KW-0413">Isomerase</keyword>
<dbReference type="InterPro" id="IPR050303">
    <property type="entry name" value="GatZ_KbaZ_carbometab"/>
</dbReference>
<organism evidence="3 4">
    <name type="scientific">Alkalimonas amylolytica</name>
    <dbReference type="NCBI Taxonomy" id="152573"/>
    <lineage>
        <taxon>Bacteria</taxon>
        <taxon>Pseudomonadati</taxon>
        <taxon>Pseudomonadota</taxon>
        <taxon>Gammaproteobacteria</taxon>
        <taxon>Alkalimonas</taxon>
    </lineage>
</organism>
<dbReference type="GO" id="GO:0097367">
    <property type="term" value="F:carbohydrate derivative binding"/>
    <property type="evidence" value="ECO:0007669"/>
    <property type="project" value="InterPro"/>
</dbReference>
<accession>A0A1H4BEQ6</accession>
<evidence type="ECO:0000313" key="3">
    <source>
        <dbReference type="EMBL" id="SEA46534.1"/>
    </source>
</evidence>
<dbReference type="AlphaFoldDB" id="A0A1H4BEQ6"/>
<keyword evidence="4" id="KW-1185">Reference proteome</keyword>
<reference evidence="3 4" key="1">
    <citation type="submission" date="2016-10" db="EMBL/GenBank/DDBJ databases">
        <authorList>
            <person name="de Groot N.N."/>
        </authorList>
    </citation>
    <scope>NUCLEOTIDE SEQUENCE [LARGE SCALE GENOMIC DNA]</scope>
    <source>
        <strain evidence="3 4">CGMCC 1.3430</strain>
    </source>
</reference>
<dbReference type="GO" id="GO:0005886">
    <property type="term" value="C:plasma membrane"/>
    <property type="evidence" value="ECO:0007669"/>
    <property type="project" value="TreeGrafter"/>
</dbReference>
<dbReference type="STRING" id="152573.SAMN04488051_103319"/>
<feature type="domain" description="SIS" evidence="2">
    <location>
        <begin position="225"/>
        <end position="363"/>
    </location>
</feature>
<dbReference type="InterPro" id="IPR001347">
    <property type="entry name" value="SIS_dom"/>
</dbReference>
<protein>
    <submittedName>
        <fullName evidence="3">Tagatose-6-phosphate ketose/aldose isomerase</fullName>
    </submittedName>
</protein>
<dbReference type="GO" id="GO:0016853">
    <property type="term" value="F:isomerase activity"/>
    <property type="evidence" value="ECO:0007669"/>
    <property type="project" value="UniProtKB-KW"/>
</dbReference>
<dbReference type="PANTHER" id="PTHR32502">
    <property type="entry name" value="N-ACETYLGALACTOSAMINE PERMEASE II COMPONENT-RELATED"/>
    <property type="match status" value="1"/>
</dbReference>
<gene>
    <name evidence="3" type="ORF">SAMN04488051_103319</name>
</gene>
<dbReference type="OrthoDB" id="9779207at2"/>
<keyword evidence="1" id="KW-0677">Repeat</keyword>
<evidence type="ECO:0000256" key="1">
    <source>
        <dbReference type="ARBA" id="ARBA00022737"/>
    </source>
</evidence>